<dbReference type="GO" id="GO:0006508">
    <property type="term" value="P:proteolysis"/>
    <property type="evidence" value="ECO:0007669"/>
    <property type="project" value="InterPro"/>
</dbReference>
<accession>A0A0P7BHD3</accession>
<organism evidence="3 4">
    <name type="scientific">Neonectria ditissima</name>
    <dbReference type="NCBI Taxonomy" id="78410"/>
    <lineage>
        <taxon>Eukaryota</taxon>
        <taxon>Fungi</taxon>
        <taxon>Dikarya</taxon>
        <taxon>Ascomycota</taxon>
        <taxon>Pezizomycotina</taxon>
        <taxon>Sordariomycetes</taxon>
        <taxon>Hypocreomycetidae</taxon>
        <taxon>Hypocreales</taxon>
        <taxon>Nectriaceae</taxon>
        <taxon>Neonectria</taxon>
    </lineage>
</organism>
<dbReference type="Proteomes" id="UP000050424">
    <property type="component" value="Unassembled WGS sequence"/>
</dbReference>
<dbReference type="InterPro" id="IPR000209">
    <property type="entry name" value="Peptidase_S8/S53_dom"/>
</dbReference>
<gene>
    <name evidence="3" type="ORF">AK830_g1</name>
</gene>
<dbReference type="Pfam" id="PF00082">
    <property type="entry name" value="Peptidase_S8"/>
    <property type="match status" value="1"/>
</dbReference>
<dbReference type="Gene3D" id="3.40.50.200">
    <property type="entry name" value="Peptidase S8/S53 domain"/>
    <property type="match status" value="1"/>
</dbReference>
<comment type="caution">
    <text evidence="3">The sequence shown here is derived from an EMBL/GenBank/DDBJ whole genome shotgun (WGS) entry which is preliminary data.</text>
</comment>
<comment type="similarity">
    <text evidence="1">Belongs to the peptidase S8 family.</text>
</comment>
<dbReference type="PANTHER" id="PTHR43399:SF4">
    <property type="entry name" value="CELL WALL-ASSOCIATED PROTEASE"/>
    <property type="match status" value="1"/>
</dbReference>
<dbReference type="STRING" id="78410.A0A0P7BHD3"/>
<feature type="domain" description="Peptidase S8/S53" evidence="2">
    <location>
        <begin position="242"/>
        <end position="344"/>
    </location>
</feature>
<reference evidence="3 4" key="1">
    <citation type="submission" date="2015-09" db="EMBL/GenBank/DDBJ databases">
        <title>Draft genome of a European isolate of the apple canker pathogen Neonectria ditissima.</title>
        <authorList>
            <person name="Gomez-Cortecero A."/>
            <person name="Harrison R.J."/>
            <person name="Armitage A.D."/>
        </authorList>
    </citation>
    <scope>NUCLEOTIDE SEQUENCE [LARGE SCALE GENOMIC DNA]</scope>
    <source>
        <strain evidence="3 4">R09/05</strain>
    </source>
</reference>
<dbReference type="PANTHER" id="PTHR43399">
    <property type="entry name" value="SUBTILISIN-RELATED"/>
    <property type="match status" value="1"/>
</dbReference>
<dbReference type="OrthoDB" id="10256524at2759"/>
<proteinExistence type="inferred from homology"/>
<evidence type="ECO:0000259" key="2">
    <source>
        <dbReference type="Pfam" id="PF00082"/>
    </source>
</evidence>
<evidence type="ECO:0000256" key="1">
    <source>
        <dbReference type="ARBA" id="ARBA00011073"/>
    </source>
</evidence>
<dbReference type="InterPro" id="IPR051048">
    <property type="entry name" value="Peptidase_S8/S53_subtilisin"/>
</dbReference>
<name>A0A0P7BHD3_9HYPO</name>
<dbReference type="InterPro" id="IPR036852">
    <property type="entry name" value="Peptidase_S8/S53_dom_sf"/>
</dbReference>
<keyword evidence="4" id="KW-1185">Reference proteome</keyword>
<dbReference type="EMBL" id="LKCW01000001">
    <property type="protein sequence ID" value="KPM46377.1"/>
    <property type="molecule type" value="Genomic_DNA"/>
</dbReference>
<evidence type="ECO:0000313" key="4">
    <source>
        <dbReference type="Proteomes" id="UP000050424"/>
    </source>
</evidence>
<evidence type="ECO:0000313" key="3">
    <source>
        <dbReference type="EMBL" id="KPM46377.1"/>
    </source>
</evidence>
<dbReference type="AlphaFoldDB" id="A0A0P7BHD3"/>
<sequence>MLFNGKDGLIRPKALLSLSDREKLGNSGVQQLDYASNHTYMGRYQKEDLENIRQVKAILYVDMYRTALNVTPCLKNVDANGLIEVDVALHLGVDSTNLDLPTLVSENSNRPIDQIQFLPNKARLTVRGRNLDNVASIDDVHHIEDPVFGPVPQQTYQRKGQVIADAESGLDQGDHKPLHPAFKNRVVRWFGHTTADQMGHTAPTPVARLQASLCRASVIPVSGAVCDSNRSHDALQAPDASGFTQMNYNTAAEAIDEFGRKRFEMVICFAAGHLGENRVNPPNKRHIESEAEAKSCTTVGASENFPHIDNTATFSSQGPVIDGRPKPEDVVAPGSNIISAESTLVHDSKYPGTGVAILVNCRFSPTAALIKALLINGADILETVGTNSLPKDVNQSGFGRVNIANALVVVHGEARTGFREPKLHGTSVDGSEEIITVDQGQTTPKATLV</sequence>
<protein>
    <recommendedName>
        <fullName evidence="2">Peptidase S8/S53 domain-containing protein</fullName>
    </recommendedName>
</protein>
<dbReference type="GO" id="GO:0004252">
    <property type="term" value="F:serine-type endopeptidase activity"/>
    <property type="evidence" value="ECO:0007669"/>
    <property type="project" value="InterPro"/>
</dbReference>
<dbReference type="SUPFAM" id="SSF52743">
    <property type="entry name" value="Subtilisin-like"/>
    <property type="match status" value="1"/>
</dbReference>